<sequence>MSDKQDATGRVPPSTKSGLPSRKPYQMPAMRPKGFTTNTASTPSSPSKPPEDYNLSRYDRKRSSKDKEPTPSQASMDWRARDDKVKTGGSKIGILAPKRIPADPRNSFSNTHAQTPIPGPSSSAQPKQRKESMITYPGSSRPDRGNRTGTLGSPVGTPMKTEDLHSPGLSTTVHGSETDVSPETSFQSSSSKSLMSPKSKIPFRTPIRNVQKQEQSRVSTTPVGPESPQAGFVKKIHNEAAGSNDSTSTETLPDKSALPEDTQKRGNGNGKEILVTPGSFSSAVNDSKAAKAGKSKKEENETRNQELQASIQNVNATPWPNHRIQIDFGLDSLFVDIKNIGLEEHSTASAKIQPDAGSARQGSSDDKISSDKTAESSLSMRVKMAVEEVLEETLAYWQPDSKNERQKASKDSKYGWRNVLRDLNVKVHGDIYRNRCMNDDDIADLLEFLEILCHDYGVHYTISPESKQTAEVRKYIQSCLGTFTSSNDTHTRRLQFLVTKSNLLGMRKSLWEQEFRASWEATAPEFRHAVTQGNTVIRNYYAPTSGHCINICEFDRESQNRGYKLLPDFRIEMSGAVKPVQREPAEEEYIWGESNSLVNSPPGTPPDRVPFKRGTKFDERWFDENGEFQIPEDPFFLINAISRPQTKKNDDESLIVIDASFVTAMERYIEEFAGIVGMIVEEMALEGIALNLTHFGGISSFLMTELKSRFALHENDLLEGIDSLNSMAIFGAMWDQLYGMFNATTKQITLQPYVAELTRKLSGHLSLVYSELQRDNRVILEIQGGIVPTATETVAPITHAALSTCAFSAGDFGTVPVDNQSTKMNAEGLDRGTTDFENLDLQEIPGSLSGASHERADG</sequence>
<evidence type="ECO:0000313" key="2">
    <source>
        <dbReference type="EMBL" id="KAJ6263828.1"/>
    </source>
</evidence>
<accession>A0AAD6NNV6</accession>
<feature type="compositionally biased region" description="Polar residues" evidence="1">
    <location>
        <begin position="208"/>
        <end position="222"/>
    </location>
</feature>
<proteinExistence type="predicted"/>
<dbReference type="AlphaFoldDB" id="A0AAD6NNV6"/>
<feature type="compositionally biased region" description="Low complexity" evidence="1">
    <location>
        <begin position="36"/>
        <end position="45"/>
    </location>
</feature>
<dbReference type="Proteomes" id="UP001221413">
    <property type="component" value="Unassembled WGS sequence"/>
</dbReference>
<feature type="compositionally biased region" description="Basic and acidic residues" evidence="1">
    <location>
        <begin position="295"/>
        <end position="304"/>
    </location>
</feature>
<keyword evidence="3" id="KW-1185">Reference proteome</keyword>
<feature type="compositionally biased region" description="Basic and acidic residues" evidence="1">
    <location>
        <begin position="363"/>
        <end position="374"/>
    </location>
</feature>
<name>A0AAD6NNV6_DREDA</name>
<evidence type="ECO:0000256" key="1">
    <source>
        <dbReference type="SAM" id="MobiDB-lite"/>
    </source>
</evidence>
<feature type="compositionally biased region" description="Polar residues" evidence="1">
    <location>
        <begin position="241"/>
        <end position="251"/>
    </location>
</feature>
<comment type="caution">
    <text evidence="2">The sequence shown here is derived from an EMBL/GenBank/DDBJ whole genome shotgun (WGS) entry which is preliminary data.</text>
</comment>
<protein>
    <submittedName>
        <fullName evidence="2">Uncharacterized protein</fullName>
    </submittedName>
</protein>
<feature type="compositionally biased region" description="Low complexity" evidence="1">
    <location>
        <begin position="181"/>
        <end position="202"/>
    </location>
</feature>
<dbReference type="EMBL" id="JAQGDS010000002">
    <property type="protein sequence ID" value="KAJ6263828.1"/>
    <property type="molecule type" value="Genomic_DNA"/>
</dbReference>
<feature type="compositionally biased region" description="Polar residues" evidence="1">
    <location>
        <begin position="106"/>
        <end position="126"/>
    </location>
</feature>
<feature type="compositionally biased region" description="Polar residues" evidence="1">
    <location>
        <begin position="168"/>
        <end position="179"/>
    </location>
</feature>
<organism evidence="2 3">
    <name type="scientific">Drechslerella dactyloides</name>
    <name type="common">Nematode-trapping fungus</name>
    <name type="synonym">Arthrobotrys dactyloides</name>
    <dbReference type="NCBI Taxonomy" id="74499"/>
    <lineage>
        <taxon>Eukaryota</taxon>
        <taxon>Fungi</taxon>
        <taxon>Dikarya</taxon>
        <taxon>Ascomycota</taxon>
        <taxon>Pezizomycotina</taxon>
        <taxon>Orbiliomycetes</taxon>
        <taxon>Orbiliales</taxon>
        <taxon>Orbiliaceae</taxon>
        <taxon>Drechslerella</taxon>
    </lineage>
</organism>
<gene>
    <name evidence="2" type="ORF">Dda_2400</name>
</gene>
<reference evidence="2" key="1">
    <citation type="submission" date="2023-01" db="EMBL/GenBank/DDBJ databases">
        <title>The chitinases involved in constricting ring structure development in the nematode-trapping fungus Drechslerella dactyloides.</title>
        <authorList>
            <person name="Wang R."/>
            <person name="Zhang L."/>
            <person name="Tang P."/>
            <person name="Li S."/>
            <person name="Liang L."/>
        </authorList>
    </citation>
    <scope>NUCLEOTIDE SEQUENCE</scope>
    <source>
        <strain evidence="2">YMF1.00031</strain>
    </source>
</reference>
<feature type="region of interest" description="Disordered" evidence="1">
    <location>
        <begin position="1"/>
        <end position="306"/>
    </location>
</feature>
<evidence type="ECO:0000313" key="3">
    <source>
        <dbReference type="Proteomes" id="UP001221413"/>
    </source>
</evidence>
<feature type="region of interest" description="Disordered" evidence="1">
    <location>
        <begin position="348"/>
        <end position="375"/>
    </location>
</feature>